<evidence type="ECO:0000256" key="8">
    <source>
        <dbReference type="SAM" id="MobiDB-lite"/>
    </source>
</evidence>
<dbReference type="Pfam" id="PF00856">
    <property type="entry name" value="SET"/>
    <property type="match status" value="1"/>
</dbReference>
<dbReference type="AlphaFoldDB" id="A0AAV5DSD6"/>
<comment type="caution">
    <text evidence="13">The sequence shown here is derived from an EMBL/GenBank/DDBJ whole genome shotgun (WGS) entry which is preliminary data.</text>
</comment>
<keyword evidence="2" id="KW-0158">Chromosome</keyword>
<dbReference type="PROSITE" id="PS50868">
    <property type="entry name" value="POST_SET"/>
    <property type="match status" value="1"/>
</dbReference>
<dbReference type="SMART" id="SM00466">
    <property type="entry name" value="SRA"/>
    <property type="match status" value="1"/>
</dbReference>
<dbReference type="SUPFAM" id="SSF88697">
    <property type="entry name" value="PUA domain-like"/>
    <property type="match status" value="1"/>
</dbReference>
<dbReference type="GO" id="GO:0005634">
    <property type="term" value="C:nucleus"/>
    <property type="evidence" value="ECO:0007669"/>
    <property type="project" value="UniProtKB-SubCell"/>
</dbReference>
<dbReference type="InterPro" id="IPR051357">
    <property type="entry name" value="H3K9_HMTase_SUVAR3-9"/>
</dbReference>
<proteinExistence type="predicted"/>
<dbReference type="Gene3D" id="2.30.280.10">
    <property type="entry name" value="SRA-YDG"/>
    <property type="match status" value="1"/>
</dbReference>
<dbReference type="EMBL" id="BQKI01000071">
    <property type="protein sequence ID" value="GJN13888.1"/>
    <property type="molecule type" value="Genomic_DNA"/>
</dbReference>
<evidence type="ECO:0000256" key="6">
    <source>
        <dbReference type="ARBA" id="ARBA00023242"/>
    </source>
</evidence>
<dbReference type="GO" id="GO:0005694">
    <property type="term" value="C:chromosome"/>
    <property type="evidence" value="ECO:0007669"/>
    <property type="project" value="UniProtKB-SubCell"/>
</dbReference>
<gene>
    <name evidence="13" type="primary">gb00643</name>
    <name evidence="13" type="ORF">PR202_gb00643</name>
</gene>
<evidence type="ECO:0000313" key="13">
    <source>
        <dbReference type="EMBL" id="GJN13888.1"/>
    </source>
</evidence>
<keyword evidence="14" id="KW-1185">Reference proteome</keyword>
<feature type="domain" description="YDG" evidence="12">
    <location>
        <begin position="328"/>
        <end position="484"/>
    </location>
</feature>
<feature type="domain" description="Pre-SET" evidence="10">
    <location>
        <begin position="493"/>
        <end position="554"/>
    </location>
</feature>
<dbReference type="Gene3D" id="2.170.270.10">
    <property type="entry name" value="SET domain"/>
    <property type="match status" value="1"/>
</dbReference>
<dbReference type="PANTHER" id="PTHR45660">
    <property type="entry name" value="HISTONE-LYSINE N-METHYLTRANSFERASE SETMAR"/>
    <property type="match status" value="1"/>
</dbReference>
<dbReference type="Proteomes" id="UP001054889">
    <property type="component" value="Unassembled WGS sequence"/>
</dbReference>
<evidence type="ECO:0000259" key="12">
    <source>
        <dbReference type="PROSITE" id="PS51015"/>
    </source>
</evidence>
<evidence type="ECO:0000259" key="9">
    <source>
        <dbReference type="PROSITE" id="PS50280"/>
    </source>
</evidence>
<evidence type="ECO:0000256" key="2">
    <source>
        <dbReference type="ARBA" id="ARBA00022454"/>
    </source>
</evidence>
<evidence type="ECO:0000256" key="4">
    <source>
        <dbReference type="ARBA" id="ARBA00022679"/>
    </source>
</evidence>
<keyword evidence="4" id="KW-0808">Transferase</keyword>
<dbReference type="Pfam" id="PF02953">
    <property type="entry name" value="zf-Tim10_DDP"/>
    <property type="match status" value="1"/>
</dbReference>
<dbReference type="InterPro" id="IPR007728">
    <property type="entry name" value="Pre-SET_dom"/>
</dbReference>
<feature type="domain" description="Post-SET" evidence="11">
    <location>
        <begin position="717"/>
        <end position="730"/>
    </location>
</feature>
<dbReference type="Pfam" id="PF02182">
    <property type="entry name" value="SAD_SRA"/>
    <property type="match status" value="1"/>
</dbReference>
<feature type="region of interest" description="Disordered" evidence="8">
    <location>
        <begin position="216"/>
        <end position="245"/>
    </location>
</feature>
<dbReference type="SUPFAM" id="SSF82199">
    <property type="entry name" value="SET domain"/>
    <property type="match status" value="1"/>
</dbReference>
<sequence length="732" mass="82694">MELLRPEDWDLDIKTWRNKTLAGVPKDEKRKRASIMIYTSWELWKERNRRIFQQQAAQPKQEERTKALANEFVAQLTDVCWDKCITGSIGSSFSRSEASFVSSKLHQSNTNLEIDGRLMVEYRVSPWRTRKSKQKLTQPLERKPLRSLAPMLPTTFGYDVETQSANPTLVFIMPFRPCFSSERHQQSSAPMKLKQSPVPLMATPISMAFPVPQHEYETSDEDYEPFPNQKKPTLQKPTKRTRQVGDCDAGNIKRRSIRRSLNKDLVSCPSTSEGPSESVEVIMTMFDSLRRRILQLDEKEDACRRADLKAGTLMMQNGLRINNMKIIGPVPGVEIGDIFFFRIEMCIVGLHAPGMAGIDYISAKHVGKDETLAVSIISSGGYENDDNDSDVLVYTGQGGNSRHKEKHDQKLEKAETGARTARWNFSLEDDREVETESRARDKVILRDLSSKIENLPVCLVNDVDDEEGPSSFNFNYITGVKYSRALNNMRPLQSCNCPNVCLPGDINCSCVQLNGGDLPYSSTGLLVKHVPMLYECSSNCQCSQNCRNRVSQKCVYLNFEVFWTGDRGWGLRSWDPIRAGAFICEYAGHVIDEMHTNMDDKEHEYAFQTSGFGDKVLKWNVGAELLEEVGGNVTTESLKKLPIVISAKDSGNVARFLNHSCSPNLLWQPVQYDHGDDSYPHIMFFAMKHIPPLTELTYDYGTRGTPGVKGEFPNACKLKPCLCGSTNCRGSF</sequence>
<organism evidence="13 14">
    <name type="scientific">Eleusine coracana subsp. coracana</name>
    <dbReference type="NCBI Taxonomy" id="191504"/>
    <lineage>
        <taxon>Eukaryota</taxon>
        <taxon>Viridiplantae</taxon>
        <taxon>Streptophyta</taxon>
        <taxon>Embryophyta</taxon>
        <taxon>Tracheophyta</taxon>
        <taxon>Spermatophyta</taxon>
        <taxon>Magnoliopsida</taxon>
        <taxon>Liliopsida</taxon>
        <taxon>Poales</taxon>
        <taxon>Poaceae</taxon>
        <taxon>PACMAD clade</taxon>
        <taxon>Chloridoideae</taxon>
        <taxon>Cynodonteae</taxon>
        <taxon>Eleusininae</taxon>
        <taxon>Eleusine</taxon>
    </lineage>
</organism>
<dbReference type="SMART" id="SM00317">
    <property type="entry name" value="SET"/>
    <property type="match status" value="1"/>
</dbReference>
<dbReference type="PROSITE" id="PS50280">
    <property type="entry name" value="SET"/>
    <property type="match status" value="1"/>
</dbReference>
<accession>A0AAV5DSD6</accession>
<name>A0AAV5DSD6_ELECO</name>
<dbReference type="SMART" id="SM00468">
    <property type="entry name" value="PreSET"/>
    <property type="match status" value="1"/>
</dbReference>
<dbReference type="Gene3D" id="1.10.287.810">
    <property type="entry name" value="Mitochondrial import inner membrane translocase subunit tim13 like domains"/>
    <property type="match status" value="1"/>
</dbReference>
<evidence type="ECO:0000256" key="1">
    <source>
        <dbReference type="ARBA" id="ARBA00004286"/>
    </source>
</evidence>
<dbReference type="InterPro" id="IPR015947">
    <property type="entry name" value="PUA-like_sf"/>
</dbReference>
<keyword evidence="6 7" id="KW-0539">Nucleus</keyword>
<evidence type="ECO:0000256" key="5">
    <source>
        <dbReference type="ARBA" id="ARBA00022691"/>
    </source>
</evidence>
<reference evidence="13" key="1">
    <citation type="journal article" date="2018" name="DNA Res.">
        <title>Multiple hybrid de novo genome assembly of finger millet, an orphan allotetraploid crop.</title>
        <authorList>
            <person name="Hatakeyama M."/>
            <person name="Aluri S."/>
            <person name="Balachadran M.T."/>
            <person name="Sivarajan S.R."/>
            <person name="Patrignani A."/>
            <person name="Gruter S."/>
            <person name="Poveda L."/>
            <person name="Shimizu-Inatsugi R."/>
            <person name="Baeten J."/>
            <person name="Francoijs K.J."/>
            <person name="Nataraja K.N."/>
            <person name="Reddy Y.A.N."/>
            <person name="Phadnis S."/>
            <person name="Ravikumar R.L."/>
            <person name="Schlapbach R."/>
            <person name="Sreeman S.M."/>
            <person name="Shimizu K.K."/>
        </authorList>
    </citation>
    <scope>NUCLEOTIDE SEQUENCE</scope>
</reference>
<feature type="domain" description="SET" evidence="9">
    <location>
        <begin position="557"/>
        <end position="701"/>
    </location>
</feature>
<evidence type="ECO:0000259" key="11">
    <source>
        <dbReference type="PROSITE" id="PS50868"/>
    </source>
</evidence>
<dbReference type="InterPro" id="IPR035427">
    <property type="entry name" value="Tim10-like_dom_sf"/>
</dbReference>
<dbReference type="InterPro" id="IPR036987">
    <property type="entry name" value="SRA-YDG_sf"/>
</dbReference>
<reference evidence="13" key="2">
    <citation type="submission" date="2021-12" db="EMBL/GenBank/DDBJ databases">
        <title>Resequencing data analysis of finger millet.</title>
        <authorList>
            <person name="Hatakeyama M."/>
            <person name="Aluri S."/>
            <person name="Balachadran M.T."/>
            <person name="Sivarajan S.R."/>
            <person name="Poveda L."/>
            <person name="Shimizu-Inatsugi R."/>
            <person name="Schlapbach R."/>
            <person name="Sreeman S.M."/>
            <person name="Shimizu K.K."/>
        </authorList>
    </citation>
    <scope>NUCLEOTIDE SEQUENCE</scope>
</reference>
<dbReference type="PANTHER" id="PTHR45660:SF1">
    <property type="entry name" value="OS11G0131600 PROTEIN"/>
    <property type="match status" value="1"/>
</dbReference>
<dbReference type="PROSITE" id="PS51015">
    <property type="entry name" value="YDG"/>
    <property type="match status" value="1"/>
</dbReference>
<dbReference type="InterPro" id="IPR004217">
    <property type="entry name" value="Tim10-like"/>
</dbReference>
<comment type="subcellular location">
    <subcellularLocation>
        <location evidence="1">Chromosome</location>
    </subcellularLocation>
    <subcellularLocation>
        <location evidence="7">Nucleus</location>
    </subcellularLocation>
</comment>
<dbReference type="GO" id="GO:0032259">
    <property type="term" value="P:methylation"/>
    <property type="evidence" value="ECO:0007669"/>
    <property type="project" value="UniProtKB-KW"/>
</dbReference>
<evidence type="ECO:0000313" key="14">
    <source>
        <dbReference type="Proteomes" id="UP001054889"/>
    </source>
</evidence>
<dbReference type="InterPro" id="IPR003105">
    <property type="entry name" value="SRA_YDG"/>
</dbReference>
<dbReference type="InterPro" id="IPR046341">
    <property type="entry name" value="SET_dom_sf"/>
</dbReference>
<dbReference type="Pfam" id="PF05033">
    <property type="entry name" value="Pre-SET"/>
    <property type="match status" value="1"/>
</dbReference>
<evidence type="ECO:0000259" key="10">
    <source>
        <dbReference type="PROSITE" id="PS50867"/>
    </source>
</evidence>
<dbReference type="GO" id="GO:0042054">
    <property type="term" value="F:histone methyltransferase activity"/>
    <property type="evidence" value="ECO:0007669"/>
    <property type="project" value="InterPro"/>
</dbReference>
<evidence type="ECO:0000256" key="3">
    <source>
        <dbReference type="ARBA" id="ARBA00022603"/>
    </source>
</evidence>
<dbReference type="InterPro" id="IPR001214">
    <property type="entry name" value="SET_dom"/>
</dbReference>
<keyword evidence="3" id="KW-0489">Methyltransferase</keyword>
<evidence type="ECO:0000256" key="7">
    <source>
        <dbReference type="PROSITE-ProRule" id="PRU00358"/>
    </source>
</evidence>
<dbReference type="GO" id="GO:0008270">
    <property type="term" value="F:zinc ion binding"/>
    <property type="evidence" value="ECO:0007669"/>
    <property type="project" value="InterPro"/>
</dbReference>
<dbReference type="GO" id="GO:0003690">
    <property type="term" value="F:double-stranded DNA binding"/>
    <property type="evidence" value="ECO:0007669"/>
    <property type="project" value="TreeGrafter"/>
</dbReference>
<dbReference type="PROSITE" id="PS50867">
    <property type="entry name" value="PRE_SET"/>
    <property type="match status" value="1"/>
</dbReference>
<dbReference type="InterPro" id="IPR003616">
    <property type="entry name" value="Post-SET_dom"/>
</dbReference>
<keyword evidence="5" id="KW-0949">S-adenosyl-L-methionine</keyword>
<protein>
    <submittedName>
        <fullName evidence="13">Uncharacterized protein</fullName>
    </submittedName>
</protein>